<name>A0A4Y2V1R5_ARAVE</name>
<feature type="region of interest" description="Disordered" evidence="1">
    <location>
        <begin position="1"/>
        <end position="45"/>
    </location>
</feature>
<evidence type="ECO:0000313" key="3">
    <source>
        <dbReference type="Proteomes" id="UP000499080"/>
    </source>
</evidence>
<gene>
    <name evidence="2" type="ORF">AVEN_51099_1</name>
</gene>
<keyword evidence="3" id="KW-1185">Reference proteome</keyword>
<comment type="caution">
    <text evidence="2">The sequence shown here is derived from an EMBL/GenBank/DDBJ whole genome shotgun (WGS) entry which is preliminary data.</text>
</comment>
<organism evidence="2 3">
    <name type="scientific">Araneus ventricosus</name>
    <name type="common">Orbweaver spider</name>
    <name type="synonym">Epeira ventricosa</name>
    <dbReference type="NCBI Taxonomy" id="182803"/>
    <lineage>
        <taxon>Eukaryota</taxon>
        <taxon>Metazoa</taxon>
        <taxon>Ecdysozoa</taxon>
        <taxon>Arthropoda</taxon>
        <taxon>Chelicerata</taxon>
        <taxon>Arachnida</taxon>
        <taxon>Araneae</taxon>
        <taxon>Araneomorphae</taxon>
        <taxon>Entelegynae</taxon>
        <taxon>Araneoidea</taxon>
        <taxon>Araneidae</taxon>
        <taxon>Araneus</taxon>
    </lineage>
</organism>
<dbReference type="Proteomes" id="UP000499080">
    <property type="component" value="Unassembled WGS sequence"/>
</dbReference>
<sequence>MKRRTYQPRRQHRRESPHSSQHQETISRVCYKKSPSSTGKKNGKMEKQAGVFTTFYLKSRQFLLHGKGPKNVRHGPFPTYLKRFNIRNRQRFLRLRKPGKPLKLCYRLPVYNLIPPNKTVS</sequence>
<reference evidence="2 3" key="1">
    <citation type="journal article" date="2019" name="Sci. Rep.">
        <title>Orb-weaving spider Araneus ventricosus genome elucidates the spidroin gene catalogue.</title>
        <authorList>
            <person name="Kono N."/>
            <person name="Nakamura H."/>
            <person name="Ohtoshi R."/>
            <person name="Moran D.A.P."/>
            <person name="Shinohara A."/>
            <person name="Yoshida Y."/>
            <person name="Fujiwara M."/>
            <person name="Mori M."/>
            <person name="Tomita M."/>
            <person name="Arakawa K."/>
        </authorList>
    </citation>
    <scope>NUCLEOTIDE SEQUENCE [LARGE SCALE GENOMIC DNA]</scope>
</reference>
<dbReference type="EMBL" id="BGPR01042166">
    <property type="protein sequence ID" value="GBO18558.1"/>
    <property type="molecule type" value="Genomic_DNA"/>
</dbReference>
<evidence type="ECO:0000256" key="1">
    <source>
        <dbReference type="SAM" id="MobiDB-lite"/>
    </source>
</evidence>
<protein>
    <submittedName>
        <fullName evidence="2">Uncharacterized protein</fullName>
    </submittedName>
</protein>
<dbReference type="AlphaFoldDB" id="A0A4Y2V1R5"/>
<proteinExistence type="predicted"/>
<evidence type="ECO:0000313" key="2">
    <source>
        <dbReference type="EMBL" id="GBO18558.1"/>
    </source>
</evidence>
<feature type="compositionally biased region" description="Basic residues" evidence="1">
    <location>
        <begin position="1"/>
        <end position="15"/>
    </location>
</feature>
<accession>A0A4Y2V1R5</accession>